<feature type="binding site" evidence="8">
    <location>
        <position position="195"/>
    </location>
    <ligand>
        <name>Ca(2+)</name>
        <dbReference type="ChEBI" id="CHEBI:29108"/>
        <label>1</label>
    </ligand>
</feature>
<dbReference type="InterPro" id="IPR013776">
    <property type="entry name" value="A-amylase_thermo"/>
</dbReference>
<dbReference type="Gene3D" id="2.60.40.1180">
    <property type="entry name" value="Golgi alpha-mannosidase II"/>
    <property type="match status" value="1"/>
</dbReference>
<keyword evidence="12" id="KW-1185">Reference proteome</keyword>
<keyword evidence="5" id="KW-0119">Carbohydrate metabolism</keyword>
<comment type="cofactor">
    <cofactor evidence="1">
        <name>Ca(2+)</name>
        <dbReference type="ChEBI" id="CHEBI:29108"/>
    </cofactor>
</comment>
<dbReference type="GO" id="GO:0005975">
    <property type="term" value="P:carbohydrate metabolic process"/>
    <property type="evidence" value="ECO:0007669"/>
    <property type="project" value="InterPro"/>
</dbReference>
<name>A0A1M6BVT8_9FIRM</name>
<dbReference type="STRING" id="1121476.SAMN02745751_00493"/>
<evidence type="ECO:0000256" key="1">
    <source>
        <dbReference type="ARBA" id="ARBA00001913"/>
    </source>
</evidence>
<feature type="active site" description="Proton donor" evidence="7">
    <location>
        <position position="262"/>
    </location>
</feature>
<dbReference type="Gene3D" id="2.40.30.140">
    <property type="match status" value="1"/>
</dbReference>
<feature type="binding site" evidence="8">
    <location>
        <position position="103"/>
    </location>
    <ligand>
        <name>Ca(2+)</name>
        <dbReference type="ChEBI" id="CHEBI:29108"/>
        <label>1</label>
    </ligand>
</feature>
<evidence type="ECO:0000256" key="3">
    <source>
        <dbReference type="ARBA" id="ARBA00022723"/>
    </source>
</evidence>
<evidence type="ECO:0000256" key="6">
    <source>
        <dbReference type="ARBA" id="ARBA00023295"/>
    </source>
</evidence>
<evidence type="ECO:0000259" key="10">
    <source>
        <dbReference type="SMART" id="SM00642"/>
    </source>
</evidence>
<evidence type="ECO:0000256" key="4">
    <source>
        <dbReference type="ARBA" id="ARBA00022801"/>
    </source>
</evidence>
<keyword evidence="8" id="KW-0106">Calcium</keyword>
<accession>A0A1M6BVT8</accession>
<dbReference type="RefSeq" id="WP_073046600.1">
    <property type="nucleotide sequence ID" value="NZ_FQZL01000005.1"/>
</dbReference>
<organism evidence="11 12">
    <name type="scientific">Dethiosulfatibacter aminovorans DSM 17477</name>
    <dbReference type="NCBI Taxonomy" id="1121476"/>
    <lineage>
        <taxon>Bacteria</taxon>
        <taxon>Bacillati</taxon>
        <taxon>Bacillota</taxon>
        <taxon>Tissierellia</taxon>
        <taxon>Dethiosulfatibacter</taxon>
    </lineage>
</organism>
<proteinExistence type="inferred from homology"/>
<protein>
    <submittedName>
        <fullName evidence="11">Alpha-amylase</fullName>
    </submittedName>
</protein>
<sequence>MGNGTMLQGFEWYLPDDGNYYNMMKEKAGELKKTGFSALWIPPVFKATGTSDVGYGIYDIYDLGEFDQKGSVRTKYGTKEELIEMIEAFHNEGIQVYADVVMNHKAGGDGTEKFMAVKVDFNDRTKELEEPRDIEAWTRFDFPGRKGKYSEFKWNFNHFSGVDYDNISGEKGIFRIIGENKGWNLGVSREMGNYDYLMFADINHAHPEVREDFKKWAEWFVNETGVDGFRLDAVKHIDTDFVKEFKTHVREKFGKDFYFVGEYWRDSIQAEEGYLNSTDFDIDIFDVGLHYNFYEASVKGDGYDLRTIFDNTVVAKYPEKAVTFVDNHDSQPGQALQSWVEPWFREMAYAMILLRKSGYPCVFYGDYYGMGGDNPFDGMKGSIDRLMYLRKNYCFGDEDNYFQSGNLIGWVRKGAEDKRKNAAVIMSNKENGTIRMFVGEENKGSVYTDYLGHDQGCVTIDGEGFGDFPVQGGFVSVWICRQEGVQYD</sequence>
<evidence type="ECO:0000313" key="12">
    <source>
        <dbReference type="Proteomes" id="UP000184052"/>
    </source>
</evidence>
<dbReference type="OrthoDB" id="9805159at2"/>
<dbReference type="AlphaFoldDB" id="A0A1M6BVT8"/>
<feature type="active site" description="Nucleophile" evidence="7">
    <location>
        <position position="232"/>
    </location>
</feature>
<evidence type="ECO:0000313" key="11">
    <source>
        <dbReference type="EMBL" id="SHI52906.1"/>
    </source>
</evidence>
<dbReference type="SMART" id="SM00642">
    <property type="entry name" value="Aamy"/>
    <property type="match status" value="1"/>
</dbReference>
<dbReference type="InterPro" id="IPR006046">
    <property type="entry name" value="Alpha_amylase"/>
</dbReference>
<dbReference type="NCBIfam" id="NF006969">
    <property type="entry name" value="PRK09441.1-2"/>
    <property type="match status" value="1"/>
</dbReference>
<dbReference type="SUPFAM" id="SSF51011">
    <property type="entry name" value="Glycosyl hydrolase domain"/>
    <property type="match status" value="1"/>
</dbReference>
<dbReference type="InterPro" id="IPR013780">
    <property type="entry name" value="Glyco_hydro_b"/>
</dbReference>
<dbReference type="GO" id="GO:0005509">
    <property type="term" value="F:calcium ion binding"/>
    <property type="evidence" value="ECO:0007669"/>
    <property type="project" value="InterPro"/>
</dbReference>
<evidence type="ECO:0000256" key="9">
    <source>
        <dbReference type="RuleBase" id="RU003615"/>
    </source>
</evidence>
<dbReference type="InterPro" id="IPR006047">
    <property type="entry name" value="GH13_cat_dom"/>
</dbReference>
<keyword evidence="3 8" id="KW-0479">Metal-binding</keyword>
<feature type="binding site" evidence="8">
    <location>
        <position position="236"/>
    </location>
    <ligand>
        <name>Ca(2+)</name>
        <dbReference type="ChEBI" id="CHEBI:29108"/>
        <label>1</label>
    </ligand>
</feature>
<feature type="domain" description="Glycosyl hydrolase family 13 catalytic" evidence="10">
    <location>
        <begin position="4"/>
        <end position="390"/>
    </location>
</feature>
<comment type="similarity">
    <text evidence="2 9">Belongs to the glycosyl hydrolase 13 family.</text>
</comment>
<dbReference type="SMR" id="A0A1M6BVT8"/>
<evidence type="ECO:0000256" key="2">
    <source>
        <dbReference type="ARBA" id="ARBA00008061"/>
    </source>
</evidence>
<feature type="binding site" evidence="8">
    <location>
        <position position="201"/>
    </location>
    <ligand>
        <name>Ca(2+)</name>
        <dbReference type="ChEBI" id="CHEBI:29108"/>
        <label>1</label>
    </ligand>
</feature>
<evidence type="ECO:0000256" key="7">
    <source>
        <dbReference type="PIRSR" id="PIRSR001021-1"/>
    </source>
</evidence>
<evidence type="ECO:0000256" key="5">
    <source>
        <dbReference type="ARBA" id="ARBA00023277"/>
    </source>
</evidence>
<dbReference type="PANTHER" id="PTHR43447">
    <property type="entry name" value="ALPHA-AMYLASE"/>
    <property type="match status" value="1"/>
</dbReference>
<keyword evidence="6" id="KW-0326">Glycosidase</keyword>
<keyword evidence="4" id="KW-0378">Hydrolase</keyword>
<dbReference type="InterPro" id="IPR017853">
    <property type="entry name" value="GH"/>
</dbReference>
<dbReference type="GO" id="GO:0004556">
    <property type="term" value="F:alpha-amylase activity"/>
    <property type="evidence" value="ECO:0007669"/>
    <property type="project" value="InterPro"/>
</dbReference>
<gene>
    <name evidence="11" type="ORF">SAMN02745751_00493</name>
</gene>
<dbReference type="Proteomes" id="UP000184052">
    <property type="component" value="Unassembled WGS sequence"/>
</dbReference>
<dbReference type="EMBL" id="FQZL01000005">
    <property type="protein sequence ID" value="SHI52906.1"/>
    <property type="molecule type" value="Genomic_DNA"/>
</dbReference>
<reference evidence="11 12" key="1">
    <citation type="submission" date="2016-11" db="EMBL/GenBank/DDBJ databases">
        <authorList>
            <person name="Jaros S."/>
            <person name="Januszkiewicz K."/>
            <person name="Wedrychowicz H."/>
        </authorList>
    </citation>
    <scope>NUCLEOTIDE SEQUENCE [LARGE SCALE GENOMIC DNA]</scope>
    <source>
        <strain evidence="11 12">DSM 17477</strain>
    </source>
</reference>
<dbReference type="Pfam" id="PF00128">
    <property type="entry name" value="Alpha-amylase"/>
    <property type="match status" value="1"/>
</dbReference>
<dbReference type="SUPFAM" id="SSF51445">
    <property type="entry name" value="(Trans)glycosidases"/>
    <property type="match status" value="1"/>
</dbReference>
<dbReference type="Gene3D" id="3.20.20.80">
    <property type="entry name" value="Glycosidases"/>
    <property type="match status" value="1"/>
</dbReference>
<dbReference type="PRINTS" id="PR00110">
    <property type="entry name" value="ALPHAAMYLASE"/>
</dbReference>
<dbReference type="CDD" id="cd11318">
    <property type="entry name" value="AmyAc_bac_fung_AmyA"/>
    <property type="match status" value="1"/>
</dbReference>
<evidence type="ECO:0000256" key="8">
    <source>
        <dbReference type="PIRSR" id="PIRSR001021-2"/>
    </source>
</evidence>
<dbReference type="PIRSF" id="PIRSF001021">
    <property type="entry name" value="Alph-amls_thrmst"/>
    <property type="match status" value="1"/>
</dbReference>
<dbReference type="NCBIfam" id="NF006968">
    <property type="entry name" value="PRK09441.1-1"/>
    <property type="match status" value="1"/>
</dbReference>